<keyword evidence="2" id="KW-1185">Reference proteome</keyword>
<feature type="chain" id="PRO_5009315957" evidence="1">
    <location>
        <begin position="21"/>
        <end position="80"/>
    </location>
</feature>
<reference evidence="3" key="1">
    <citation type="submission" date="2016-11" db="UniProtKB">
        <authorList>
            <consortium name="WormBaseParasite"/>
        </authorList>
    </citation>
    <scope>IDENTIFICATION</scope>
</reference>
<keyword evidence="1" id="KW-0732">Signal</keyword>
<protein>
    <submittedName>
        <fullName evidence="3">Uncharacterized protein</fullName>
    </submittedName>
</protein>
<proteinExistence type="predicted"/>
<name>A0A1I8BMV4_MELHA</name>
<evidence type="ECO:0000313" key="3">
    <source>
        <dbReference type="WBParaSite" id="MhA1_Contig310.frz3.gene32"/>
    </source>
</evidence>
<feature type="signal peptide" evidence="1">
    <location>
        <begin position="1"/>
        <end position="20"/>
    </location>
</feature>
<sequence length="80" mass="8887">MNSYLIIILFIILSINFIFGQGPPPKEGIKIIENENNKDEIENIGKKMLNAAAKKLSTLNTEVIEKKITKALGLNSSEND</sequence>
<dbReference type="AlphaFoldDB" id="A0A1I8BMV4"/>
<dbReference type="WBParaSite" id="MhA1_Contig310.frz3.gene32">
    <property type="protein sequence ID" value="MhA1_Contig310.frz3.gene32"/>
    <property type="gene ID" value="MhA1_Contig310.frz3.gene32"/>
</dbReference>
<accession>A0A1I8BMV4</accession>
<evidence type="ECO:0000313" key="2">
    <source>
        <dbReference type="Proteomes" id="UP000095281"/>
    </source>
</evidence>
<evidence type="ECO:0000256" key="1">
    <source>
        <dbReference type="SAM" id="SignalP"/>
    </source>
</evidence>
<dbReference type="Proteomes" id="UP000095281">
    <property type="component" value="Unplaced"/>
</dbReference>
<organism evidence="2 3">
    <name type="scientific">Meloidogyne hapla</name>
    <name type="common">Root-knot nematode worm</name>
    <dbReference type="NCBI Taxonomy" id="6305"/>
    <lineage>
        <taxon>Eukaryota</taxon>
        <taxon>Metazoa</taxon>
        <taxon>Ecdysozoa</taxon>
        <taxon>Nematoda</taxon>
        <taxon>Chromadorea</taxon>
        <taxon>Rhabditida</taxon>
        <taxon>Tylenchina</taxon>
        <taxon>Tylenchomorpha</taxon>
        <taxon>Tylenchoidea</taxon>
        <taxon>Meloidogynidae</taxon>
        <taxon>Meloidogyninae</taxon>
        <taxon>Meloidogyne</taxon>
    </lineage>
</organism>